<dbReference type="AlphaFoldDB" id="H8KXH3"/>
<keyword evidence="1 5" id="KW-0732">Signal</keyword>
<feature type="signal peptide" evidence="5">
    <location>
        <begin position="1"/>
        <end position="17"/>
    </location>
</feature>
<name>H8KXH3_SOLCM</name>
<dbReference type="InterPro" id="IPR043555">
    <property type="entry name" value="SRPX-like"/>
</dbReference>
<dbReference type="PANTHER" id="PTHR46343:SF2">
    <property type="entry name" value="SUSHI_VON WILLEBRAND FACTOR TYPE A_EGF_PENTRAXIN DOMAIN-CONTAINING 1"/>
    <property type="match status" value="1"/>
</dbReference>
<evidence type="ECO:0000259" key="6">
    <source>
        <dbReference type="PROSITE" id="PS50825"/>
    </source>
</evidence>
<dbReference type="EMBL" id="CP003349">
    <property type="protein sequence ID" value="AFD08502.1"/>
    <property type="molecule type" value="Genomic_DNA"/>
</dbReference>
<dbReference type="SUPFAM" id="SSF141072">
    <property type="entry name" value="CalX-like"/>
    <property type="match status" value="1"/>
</dbReference>
<gene>
    <name evidence="7" type="ordered locus">Solca_3497</name>
</gene>
<reference evidence="7" key="1">
    <citation type="submission" date="2012-02" db="EMBL/GenBank/DDBJ databases">
        <title>The complete genome of Solitalea canadensis DSM 3403.</title>
        <authorList>
            <consortium name="US DOE Joint Genome Institute (JGI-PGF)"/>
            <person name="Lucas S."/>
            <person name="Copeland A."/>
            <person name="Lapidus A."/>
            <person name="Glavina del Rio T."/>
            <person name="Dalin E."/>
            <person name="Tice H."/>
            <person name="Bruce D."/>
            <person name="Goodwin L."/>
            <person name="Pitluck S."/>
            <person name="Peters L."/>
            <person name="Ovchinnikova G."/>
            <person name="Lu M."/>
            <person name="Kyrpides N."/>
            <person name="Mavromatis K."/>
            <person name="Ivanova N."/>
            <person name="Brettin T."/>
            <person name="Detter J.C."/>
            <person name="Han C."/>
            <person name="Larimer F."/>
            <person name="Land M."/>
            <person name="Hauser L."/>
            <person name="Markowitz V."/>
            <person name="Cheng J.-F."/>
            <person name="Hugenholtz P."/>
            <person name="Woyke T."/>
            <person name="Wu D."/>
            <person name="Spring S."/>
            <person name="Schroeder M."/>
            <person name="Kopitz M."/>
            <person name="Brambilla E."/>
            <person name="Klenk H.-P."/>
            <person name="Eisen J.A."/>
        </authorList>
    </citation>
    <scope>NUCLEOTIDE SEQUENCE</scope>
    <source>
        <strain evidence="7">DSM 3403</strain>
    </source>
</reference>
<dbReference type="InterPro" id="IPR003644">
    <property type="entry name" value="Calx_beta"/>
</dbReference>
<protein>
    <submittedName>
        <fullName evidence="7">HYR domain-containing protein</fullName>
    </submittedName>
</protein>
<dbReference type="Proteomes" id="UP000007590">
    <property type="component" value="Chromosome"/>
</dbReference>
<dbReference type="Pfam" id="PF02494">
    <property type="entry name" value="HYR"/>
    <property type="match status" value="1"/>
</dbReference>
<dbReference type="STRING" id="929556.Solca_3497"/>
<dbReference type="eggNOG" id="COG1520">
    <property type="taxonomic scope" value="Bacteria"/>
</dbReference>
<evidence type="ECO:0000256" key="2">
    <source>
        <dbReference type="ARBA" id="ARBA00022737"/>
    </source>
</evidence>
<dbReference type="InterPro" id="IPR003410">
    <property type="entry name" value="HYR_dom"/>
</dbReference>
<evidence type="ECO:0000256" key="5">
    <source>
        <dbReference type="SAM" id="SignalP"/>
    </source>
</evidence>
<dbReference type="PROSITE" id="PS50825">
    <property type="entry name" value="HYR"/>
    <property type="match status" value="1"/>
</dbReference>
<accession>H8KXH3</accession>
<dbReference type="Pfam" id="PF03160">
    <property type="entry name" value="Calx-beta"/>
    <property type="match status" value="1"/>
</dbReference>
<dbReference type="InterPro" id="IPR038081">
    <property type="entry name" value="CalX-like_sf"/>
</dbReference>
<feature type="region of interest" description="Disordered" evidence="4">
    <location>
        <begin position="690"/>
        <end position="715"/>
    </location>
</feature>
<dbReference type="GO" id="GO:0007154">
    <property type="term" value="P:cell communication"/>
    <property type="evidence" value="ECO:0007669"/>
    <property type="project" value="InterPro"/>
</dbReference>
<evidence type="ECO:0000313" key="8">
    <source>
        <dbReference type="Proteomes" id="UP000007590"/>
    </source>
</evidence>
<keyword evidence="3" id="KW-0106">Calcium</keyword>
<proteinExistence type="predicted"/>
<dbReference type="Gene3D" id="2.60.40.2030">
    <property type="match status" value="1"/>
</dbReference>
<evidence type="ECO:0000313" key="7">
    <source>
        <dbReference type="EMBL" id="AFD08502.1"/>
    </source>
</evidence>
<sequence length="715" mass="74362">MANLVMMLLLSVNTLYAQVCPPGTSPKKVVVLGEPVAVTVSIGNASVTEGTGAGTTSMNFPISTTGGSSNCDITVNYTITHGSTDNSDFTTSLSGVFMIPAGQTAGTLSVGINRDYLVEVNENFTITLSTPSVNAVLGVVSATGTILDDDKVEVGFNVAAAQNPEGTDHGVGTEVLIPSTGASPVQPFNITVSGAVLTQSYTIRLSETPSSGFVRNSNYKYFDGTSFINVPSPIIITIPAGDYTTTPLIIQIPIGIKPDVFCQNDGQLTFTLAKSAVADPIVLGISSAVYTSLDDDLLAWQSGSPFVKKKASCINVGDAEVELHIAGATAYNATWTFPNGSTYVDSSPTTLNATQDGRPILPGLYHVRIQANNGVGKCFLETDIIVPYEDKINPTITCVSNTTRNTNVGKCDYTVLGNELDATATDNCSGVILTHNLVGAPSNTTLANAILPKGITTITWTAVDASGNSVNCSSTVTVVDNEKPVQPVLADVTGECSATATAPTTTDNCAGVITGTTGDALTYSSQGTHVITWTFADGNGNTTTQTQNVVIKDITAPVQPVLADVTGECSATATAPTTTDNCAGVITGTTHDALTYSSQGTHVITWTFADGNGNTTTQTQNVVIKDITAPVQPVLADVTGECSATATAPTTTDNCAGVITGTTGDALTYSSQGTHVITWTFCRWKWQHDHSDPKRSHKRYHRTGSASVGGCDRRV</sequence>
<dbReference type="KEGG" id="scn:Solca_3497"/>
<keyword evidence="2" id="KW-0677">Repeat</keyword>
<dbReference type="RefSeq" id="WP_014681725.1">
    <property type="nucleotide sequence ID" value="NC_017770.1"/>
</dbReference>
<organism evidence="7 8">
    <name type="scientific">Solitalea canadensis (strain ATCC 29591 / DSM 3403 / JCM 21819 / LMG 8368 / NBRC 15130 / NCIMB 12057 / USAM 9D)</name>
    <name type="common">Flexibacter canadensis</name>
    <dbReference type="NCBI Taxonomy" id="929556"/>
    <lineage>
        <taxon>Bacteria</taxon>
        <taxon>Pseudomonadati</taxon>
        <taxon>Bacteroidota</taxon>
        <taxon>Sphingobacteriia</taxon>
        <taxon>Sphingobacteriales</taxon>
        <taxon>Sphingobacteriaceae</taxon>
        <taxon>Solitalea</taxon>
    </lineage>
</organism>
<dbReference type="PANTHER" id="PTHR46343">
    <property type="entry name" value="HYR DOMAIN-CONTAINING PROTEIN"/>
    <property type="match status" value="1"/>
</dbReference>
<dbReference type="Gene3D" id="2.60.40.10">
    <property type="entry name" value="Immunoglobulins"/>
    <property type="match status" value="2"/>
</dbReference>
<evidence type="ECO:0000256" key="1">
    <source>
        <dbReference type="ARBA" id="ARBA00022729"/>
    </source>
</evidence>
<dbReference type="eggNOG" id="COG1470">
    <property type="taxonomic scope" value="Bacteria"/>
</dbReference>
<keyword evidence="8" id="KW-1185">Reference proteome</keyword>
<feature type="domain" description="HYR" evidence="6">
    <location>
        <begin position="389"/>
        <end position="480"/>
    </location>
</feature>
<dbReference type="HOGENOM" id="CLU_386300_0_0_10"/>
<evidence type="ECO:0000256" key="4">
    <source>
        <dbReference type="SAM" id="MobiDB-lite"/>
    </source>
</evidence>
<dbReference type="InterPro" id="IPR013783">
    <property type="entry name" value="Ig-like_fold"/>
</dbReference>
<evidence type="ECO:0000256" key="3">
    <source>
        <dbReference type="ARBA" id="ARBA00022837"/>
    </source>
</evidence>
<feature type="chain" id="PRO_5003614685" evidence="5">
    <location>
        <begin position="18"/>
        <end position="715"/>
    </location>
</feature>
<dbReference type="GO" id="GO:0016020">
    <property type="term" value="C:membrane"/>
    <property type="evidence" value="ECO:0007669"/>
    <property type="project" value="InterPro"/>
</dbReference>